<evidence type="ECO:0000313" key="1">
    <source>
        <dbReference type="EMBL" id="KAK8992144.1"/>
    </source>
</evidence>
<proteinExistence type="predicted"/>
<dbReference type="EMBL" id="JBBPBN010000050">
    <property type="protein sequence ID" value="KAK8992144.1"/>
    <property type="molecule type" value="Genomic_DNA"/>
</dbReference>
<gene>
    <name evidence="1" type="ORF">V6N11_048240</name>
</gene>
<comment type="caution">
    <text evidence="1">The sequence shown here is derived from an EMBL/GenBank/DDBJ whole genome shotgun (WGS) entry which is preliminary data.</text>
</comment>
<accession>A0ABR2PUR0</accession>
<dbReference type="Proteomes" id="UP001396334">
    <property type="component" value="Unassembled WGS sequence"/>
</dbReference>
<protein>
    <submittedName>
        <fullName evidence="1">Uncharacterized protein</fullName>
    </submittedName>
</protein>
<reference evidence="1 2" key="1">
    <citation type="journal article" date="2024" name="G3 (Bethesda)">
        <title>Genome assembly of Hibiscus sabdariffa L. provides insights into metabolisms of medicinal natural products.</title>
        <authorList>
            <person name="Kim T."/>
        </authorList>
    </citation>
    <scope>NUCLEOTIDE SEQUENCE [LARGE SCALE GENOMIC DNA]</scope>
    <source>
        <strain evidence="1">TK-2024</strain>
        <tissue evidence="1">Old leaves</tissue>
    </source>
</reference>
<name>A0ABR2PUR0_9ROSI</name>
<evidence type="ECO:0000313" key="2">
    <source>
        <dbReference type="Proteomes" id="UP001396334"/>
    </source>
</evidence>
<keyword evidence="2" id="KW-1185">Reference proteome</keyword>
<sequence length="83" mass="9112">MESCRDANANDISCDESINGRVDIGDPVKDSGELDVDLLHAFDSYVEDIRDGLIISRMVNDSIIRGMVNAVEQEAADKIAQKE</sequence>
<organism evidence="1 2">
    <name type="scientific">Hibiscus sabdariffa</name>
    <name type="common">roselle</name>
    <dbReference type="NCBI Taxonomy" id="183260"/>
    <lineage>
        <taxon>Eukaryota</taxon>
        <taxon>Viridiplantae</taxon>
        <taxon>Streptophyta</taxon>
        <taxon>Embryophyta</taxon>
        <taxon>Tracheophyta</taxon>
        <taxon>Spermatophyta</taxon>
        <taxon>Magnoliopsida</taxon>
        <taxon>eudicotyledons</taxon>
        <taxon>Gunneridae</taxon>
        <taxon>Pentapetalae</taxon>
        <taxon>rosids</taxon>
        <taxon>malvids</taxon>
        <taxon>Malvales</taxon>
        <taxon>Malvaceae</taxon>
        <taxon>Malvoideae</taxon>
        <taxon>Hibiscus</taxon>
    </lineage>
</organism>